<keyword evidence="2" id="KW-0547">Nucleotide-binding</keyword>
<dbReference type="PANTHER" id="PTHR24220">
    <property type="entry name" value="IMPORT ATP-BINDING PROTEIN"/>
    <property type="match status" value="1"/>
</dbReference>
<protein>
    <submittedName>
        <fullName evidence="5">ABC transporter ATP-binding protein</fullName>
    </submittedName>
</protein>
<dbReference type="SUPFAM" id="SSF52540">
    <property type="entry name" value="P-loop containing nucleoside triphosphate hydrolases"/>
    <property type="match status" value="1"/>
</dbReference>
<dbReference type="Proteomes" id="UP001596507">
    <property type="component" value="Unassembled WGS sequence"/>
</dbReference>
<comment type="caution">
    <text evidence="5">The sequence shown here is derived from an EMBL/GenBank/DDBJ whole genome shotgun (WGS) entry which is preliminary data.</text>
</comment>
<evidence type="ECO:0000313" key="6">
    <source>
        <dbReference type="Proteomes" id="UP001596507"/>
    </source>
</evidence>
<dbReference type="EMBL" id="JBHTBE010000001">
    <property type="protein sequence ID" value="MFC7267369.1"/>
    <property type="molecule type" value="Genomic_DNA"/>
</dbReference>
<accession>A0ABW2H965</accession>
<keyword evidence="1" id="KW-0813">Transport</keyword>
<evidence type="ECO:0000256" key="1">
    <source>
        <dbReference type="ARBA" id="ARBA00022448"/>
    </source>
</evidence>
<dbReference type="InterPro" id="IPR003593">
    <property type="entry name" value="AAA+_ATPase"/>
</dbReference>
<dbReference type="InterPro" id="IPR015854">
    <property type="entry name" value="ABC_transpr_LolD-like"/>
</dbReference>
<evidence type="ECO:0000313" key="5">
    <source>
        <dbReference type="EMBL" id="MFC7267369.1"/>
    </source>
</evidence>
<dbReference type="InterPro" id="IPR027417">
    <property type="entry name" value="P-loop_NTPase"/>
</dbReference>
<keyword evidence="3 5" id="KW-0067">ATP-binding</keyword>
<dbReference type="PROSITE" id="PS50893">
    <property type="entry name" value="ABC_TRANSPORTER_2"/>
    <property type="match status" value="1"/>
</dbReference>
<dbReference type="InterPro" id="IPR017911">
    <property type="entry name" value="MacB-like_ATP-bd"/>
</dbReference>
<dbReference type="GO" id="GO:0005524">
    <property type="term" value="F:ATP binding"/>
    <property type="evidence" value="ECO:0007669"/>
    <property type="project" value="UniProtKB-KW"/>
</dbReference>
<dbReference type="RefSeq" id="WP_262872322.1">
    <property type="nucleotide sequence ID" value="NZ_BAABKW010000008.1"/>
</dbReference>
<name>A0ABW2H965_9MICO</name>
<proteinExistence type="predicted"/>
<dbReference type="InterPro" id="IPR003439">
    <property type="entry name" value="ABC_transporter-like_ATP-bd"/>
</dbReference>
<organism evidence="5 6">
    <name type="scientific">Microbacterium fluvii</name>
    <dbReference type="NCBI Taxonomy" id="415215"/>
    <lineage>
        <taxon>Bacteria</taxon>
        <taxon>Bacillati</taxon>
        <taxon>Actinomycetota</taxon>
        <taxon>Actinomycetes</taxon>
        <taxon>Micrococcales</taxon>
        <taxon>Microbacteriaceae</taxon>
        <taxon>Microbacterium</taxon>
    </lineage>
</organism>
<dbReference type="SMART" id="SM00382">
    <property type="entry name" value="AAA"/>
    <property type="match status" value="1"/>
</dbReference>
<dbReference type="CDD" id="cd03255">
    <property type="entry name" value="ABC_MJ0796_LolCDE_FtsE"/>
    <property type="match status" value="1"/>
</dbReference>
<reference evidence="6" key="1">
    <citation type="journal article" date="2019" name="Int. J. Syst. Evol. Microbiol.">
        <title>The Global Catalogue of Microorganisms (GCM) 10K type strain sequencing project: providing services to taxonomists for standard genome sequencing and annotation.</title>
        <authorList>
            <consortium name="The Broad Institute Genomics Platform"/>
            <consortium name="The Broad Institute Genome Sequencing Center for Infectious Disease"/>
            <person name="Wu L."/>
            <person name="Ma J."/>
        </authorList>
    </citation>
    <scope>NUCLEOTIDE SEQUENCE [LARGE SCALE GENOMIC DNA]</scope>
    <source>
        <strain evidence="6">CGMCC 1.15772</strain>
    </source>
</reference>
<feature type="domain" description="ABC transporter" evidence="4">
    <location>
        <begin position="10"/>
        <end position="234"/>
    </location>
</feature>
<gene>
    <name evidence="5" type="ORF">ACFQRL_00200</name>
</gene>
<dbReference type="Gene3D" id="3.40.50.300">
    <property type="entry name" value="P-loop containing nucleotide triphosphate hydrolases"/>
    <property type="match status" value="1"/>
</dbReference>
<sequence length="234" mass="25395">MTSALPDTLLSITDITKTYGRGQNRFDALRGVSLDIREGESLAIVGKSGSGKSTLMHLLALLDEPSTGTIVLSGADPRRLRGRSLNRTRNKTFGFVFQQFFLTPSATVLDNVILPMKIAGVGRRERRRRGMAALEQLGLADKAKNKATDLSGGQKQRTVIARALVNNPRVIFADEPTGNLDSATGAVVEDILFDLNREHGITLIVVTHDEDLAARCDRRIHIKDGLIVPAEVAA</sequence>
<evidence type="ECO:0000256" key="3">
    <source>
        <dbReference type="ARBA" id="ARBA00022840"/>
    </source>
</evidence>
<evidence type="ECO:0000256" key="2">
    <source>
        <dbReference type="ARBA" id="ARBA00022741"/>
    </source>
</evidence>
<keyword evidence="6" id="KW-1185">Reference proteome</keyword>
<evidence type="ECO:0000259" key="4">
    <source>
        <dbReference type="PROSITE" id="PS50893"/>
    </source>
</evidence>
<dbReference type="Pfam" id="PF00005">
    <property type="entry name" value="ABC_tran"/>
    <property type="match status" value="1"/>
</dbReference>